<gene>
    <name evidence="1" type="ORF">Syun_027915</name>
</gene>
<dbReference type="EMBL" id="JBBNAF010000012">
    <property type="protein sequence ID" value="KAK9093004.1"/>
    <property type="molecule type" value="Genomic_DNA"/>
</dbReference>
<dbReference type="AlphaFoldDB" id="A0AAP0EGT4"/>
<reference evidence="1 2" key="1">
    <citation type="submission" date="2024-01" db="EMBL/GenBank/DDBJ databases">
        <title>Genome assemblies of Stephania.</title>
        <authorList>
            <person name="Yang L."/>
        </authorList>
    </citation>
    <scope>NUCLEOTIDE SEQUENCE [LARGE SCALE GENOMIC DNA]</scope>
    <source>
        <strain evidence="1">YNDBR</strain>
        <tissue evidence="1">Leaf</tissue>
    </source>
</reference>
<organism evidence="1 2">
    <name type="scientific">Stephania yunnanensis</name>
    <dbReference type="NCBI Taxonomy" id="152371"/>
    <lineage>
        <taxon>Eukaryota</taxon>
        <taxon>Viridiplantae</taxon>
        <taxon>Streptophyta</taxon>
        <taxon>Embryophyta</taxon>
        <taxon>Tracheophyta</taxon>
        <taxon>Spermatophyta</taxon>
        <taxon>Magnoliopsida</taxon>
        <taxon>Ranunculales</taxon>
        <taxon>Menispermaceae</taxon>
        <taxon>Menispermoideae</taxon>
        <taxon>Cissampelideae</taxon>
        <taxon>Stephania</taxon>
    </lineage>
</organism>
<name>A0AAP0EGT4_9MAGN</name>
<evidence type="ECO:0000313" key="2">
    <source>
        <dbReference type="Proteomes" id="UP001420932"/>
    </source>
</evidence>
<accession>A0AAP0EGT4</accession>
<keyword evidence="2" id="KW-1185">Reference proteome</keyword>
<comment type="caution">
    <text evidence="1">The sequence shown here is derived from an EMBL/GenBank/DDBJ whole genome shotgun (WGS) entry which is preliminary data.</text>
</comment>
<protein>
    <submittedName>
        <fullName evidence="1">Uncharacterized protein</fullName>
    </submittedName>
</protein>
<dbReference type="Proteomes" id="UP001420932">
    <property type="component" value="Unassembled WGS sequence"/>
</dbReference>
<proteinExistence type="predicted"/>
<sequence>MFGRNGDLRFGEAAVLICIMSNLGGRSYNLRETMDRDERNWHAQMEQRMTIMVKTYQTAIHDMRSAQDQRLADIVQSQERNMARILELMQQGKTGVAERALERHRPNPSFVPIHEDHPVEEGAVLLQLQMQLQWPYL</sequence>
<evidence type="ECO:0000313" key="1">
    <source>
        <dbReference type="EMBL" id="KAK9093004.1"/>
    </source>
</evidence>